<evidence type="ECO:0000313" key="2">
    <source>
        <dbReference type="Proteomes" id="UP000196125"/>
    </source>
</evidence>
<dbReference type="AlphaFoldDB" id="A0A1Y6IZ00"/>
<accession>A0A1Y6IZ00</accession>
<sequence>MMRIMTFLVRAFEMLSVWLYFTCAEDARKSFGTCYDKDESYDQSPDGVLSACG</sequence>
<evidence type="ECO:0000313" key="1">
    <source>
        <dbReference type="EMBL" id="SMS02869.1"/>
    </source>
</evidence>
<reference evidence="1 2" key="1">
    <citation type="submission" date="2017-05" db="EMBL/GenBank/DDBJ databases">
        <authorList>
            <person name="Song R."/>
            <person name="Chenine A.L."/>
            <person name="Ruprecht R.M."/>
        </authorList>
    </citation>
    <scope>NUCLEOTIDE SEQUENCE [LARGE SCALE GENOMIC DNA]</scope>
    <source>
        <strain evidence="1 2">CECT 7927</strain>
    </source>
</reference>
<dbReference type="EMBL" id="FXXI01000013">
    <property type="protein sequence ID" value="SMS02869.1"/>
    <property type="molecule type" value="Genomic_DNA"/>
</dbReference>
<protein>
    <submittedName>
        <fullName evidence="1">Uncharacterized protein</fullName>
    </submittedName>
</protein>
<name>A0A1Y6IZ00_9VIBR</name>
<dbReference type="Proteomes" id="UP000196125">
    <property type="component" value="Unassembled WGS sequence"/>
</dbReference>
<proteinExistence type="predicted"/>
<gene>
    <name evidence="1" type="ORF">VIM7927_04211</name>
</gene>
<organism evidence="1 2">
    <name type="scientific">Vibrio mangrovi</name>
    <dbReference type="NCBI Taxonomy" id="474394"/>
    <lineage>
        <taxon>Bacteria</taxon>
        <taxon>Pseudomonadati</taxon>
        <taxon>Pseudomonadota</taxon>
        <taxon>Gammaproteobacteria</taxon>
        <taxon>Vibrionales</taxon>
        <taxon>Vibrionaceae</taxon>
        <taxon>Vibrio</taxon>
    </lineage>
</organism>